<dbReference type="OrthoDB" id="9805029at2"/>
<keyword evidence="2" id="KW-0813">Transport</keyword>
<name>A0A0D7EJY4_RHOPL</name>
<evidence type="ECO:0000256" key="1">
    <source>
        <dbReference type="ARBA" id="ARBA00005417"/>
    </source>
</evidence>
<dbReference type="PANTHER" id="PTHR43790">
    <property type="entry name" value="CARBOHYDRATE TRANSPORT ATP-BINDING PROTEIN MG119-RELATED"/>
    <property type="match status" value="1"/>
</dbReference>
<evidence type="ECO:0000256" key="2">
    <source>
        <dbReference type="ARBA" id="ARBA00022448"/>
    </source>
</evidence>
<dbReference type="GO" id="GO:0016887">
    <property type="term" value="F:ATP hydrolysis activity"/>
    <property type="evidence" value="ECO:0007669"/>
    <property type="project" value="InterPro"/>
</dbReference>
<keyword evidence="6 9" id="KW-0067">ATP-binding</keyword>
<evidence type="ECO:0000256" key="7">
    <source>
        <dbReference type="ARBA" id="ARBA00024722"/>
    </source>
</evidence>
<evidence type="ECO:0000256" key="5">
    <source>
        <dbReference type="ARBA" id="ARBA00022741"/>
    </source>
</evidence>
<evidence type="ECO:0000313" key="9">
    <source>
        <dbReference type="EMBL" id="KIZ40951.1"/>
    </source>
</evidence>
<dbReference type="Proteomes" id="UP000032515">
    <property type="component" value="Unassembled WGS sequence"/>
</dbReference>
<feature type="domain" description="ABC transporter" evidence="8">
    <location>
        <begin position="246"/>
        <end position="495"/>
    </location>
</feature>
<dbReference type="SMART" id="SM00382">
    <property type="entry name" value="AAA"/>
    <property type="match status" value="2"/>
</dbReference>
<dbReference type="GO" id="GO:0005524">
    <property type="term" value="F:ATP binding"/>
    <property type="evidence" value="ECO:0007669"/>
    <property type="project" value="UniProtKB-KW"/>
</dbReference>
<evidence type="ECO:0000313" key="10">
    <source>
        <dbReference type="Proteomes" id="UP000032515"/>
    </source>
</evidence>
<evidence type="ECO:0000256" key="3">
    <source>
        <dbReference type="ARBA" id="ARBA00022597"/>
    </source>
</evidence>
<keyword evidence="5" id="KW-0547">Nucleotide-binding</keyword>
<comment type="function">
    <text evidence="7">Involved in beta-(1--&gt;2)glucan export. Transmembrane domains (TMD) form a pore in the inner membrane and the ATP-binding domain (NBD) is responsible for energy generation.</text>
</comment>
<dbReference type="AlphaFoldDB" id="A0A0D7EJY4"/>
<evidence type="ECO:0000256" key="6">
    <source>
        <dbReference type="ARBA" id="ARBA00022840"/>
    </source>
</evidence>
<evidence type="ECO:0000256" key="4">
    <source>
        <dbReference type="ARBA" id="ARBA00022737"/>
    </source>
</evidence>
<dbReference type="PROSITE" id="PS50893">
    <property type="entry name" value="ABC_TRANSPORTER_2"/>
    <property type="match status" value="2"/>
</dbReference>
<keyword evidence="3" id="KW-0762">Sugar transport</keyword>
<dbReference type="PANTHER" id="PTHR43790:SF9">
    <property type="entry name" value="GALACTOFURANOSE TRANSPORTER ATP-BINDING PROTEIN YTFR"/>
    <property type="match status" value="1"/>
</dbReference>
<proteinExistence type="inferred from homology"/>
<protein>
    <submittedName>
        <fullName evidence="9">ABC transporter ATP-binding protein</fullName>
    </submittedName>
</protein>
<dbReference type="CDD" id="cd03216">
    <property type="entry name" value="ABC_Carb_Monos_I"/>
    <property type="match status" value="1"/>
</dbReference>
<dbReference type="InterPro" id="IPR017871">
    <property type="entry name" value="ABC_transporter-like_CS"/>
</dbReference>
<dbReference type="PROSITE" id="PS00211">
    <property type="entry name" value="ABC_TRANSPORTER_1"/>
    <property type="match status" value="1"/>
</dbReference>
<feature type="domain" description="ABC transporter" evidence="8">
    <location>
        <begin position="6"/>
        <end position="238"/>
    </location>
</feature>
<dbReference type="PATRIC" id="fig|1076.23.peg.3481"/>
<comment type="caution">
    <text evidence="9">The sequence shown here is derived from an EMBL/GenBank/DDBJ whole genome shotgun (WGS) entry which is preliminary data.</text>
</comment>
<dbReference type="InterPro" id="IPR050107">
    <property type="entry name" value="ABC_carbohydrate_import_ATPase"/>
</dbReference>
<accession>A0A0D7EJY4</accession>
<dbReference type="RefSeq" id="WP_044413118.1">
    <property type="nucleotide sequence ID" value="NZ_JXXE01000325.1"/>
</dbReference>
<dbReference type="SUPFAM" id="SSF52540">
    <property type="entry name" value="P-loop containing nucleoside triphosphate hydrolases"/>
    <property type="match status" value="2"/>
</dbReference>
<reference evidence="9 10" key="1">
    <citation type="submission" date="2014-11" db="EMBL/GenBank/DDBJ databases">
        <title>Genomics and ecophysiology of heterotrophic nitrogen fixing bacteria isolated from estuarine surface water.</title>
        <authorList>
            <person name="Bentzon-Tilia M."/>
            <person name="Severin I."/>
            <person name="Hansen L.H."/>
            <person name="Riemann L."/>
        </authorList>
    </citation>
    <scope>NUCLEOTIDE SEQUENCE [LARGE SCALE GENOMIC DNA]</scope>
    <source>
        <strain evidence="9 10">BAL398</strain>
    </source>
</reference>
<gene>
    <name evidence="9" type="ORF">OO17_16280</name>
</gene>
<dbReference type="InterPro" id="IPR003593">
    <property type="entry name" value="AAA+_ATPase"/>
</dbReference>
<evidence type="ECO:0000259" key="8">
    <source>
        <dbReference type="PROSITE" id="PS50893"/>
    </source>
</evidence>
<keyword evidence="4" id="KW-0677">Repeat</keyword>
<dbReference type="InterPro" id="IPR003439">
    <property type="entry name" value="ABC_transporter-like_ATP-bd"/>
</dbReference>
<dbReference type="EMBL" id="JXXE01000325">
    <property type="protein sequence ID" value="KIZ40951.1"/>
    <property type="molecule type" value="Genomic_DNA"/>
</dbReference>
<dbReference type="InterPro" id="IPR027417">
    <property type="entry name" value="P-loop_NTPase"/>
</dbReference>
<dbReference type="Pfam" id="PF00005">
    <property type="entry name" value="ABC_tran"/>
    <property type="match status" value="2"/>
</dbReference>
<comment type="similarity">
    <text evidence="1">Belongs to the ABC transporter superfamily.</text>
</comment>
<dbReference type="CDD" id="cd03215">
    <property type="entry name" value="ABC_Carb_Monos_II"/>
    <property type="match status" value="1"/>
</dbReference>
<sequence>MSDAIIEFRKATKHYAGVPAIEDVDFQLRRGEIHALIGENGAGKSTLTKAMAGVVTLTSGAMFVNGKEVSPKSPLDARHLGIAMVFQENSLVPTMTVAQNLFLGQEKFYNRLRGIYIAAQQFLQSLNFDVTPTSTVGSLGAAKKQMVEIARAVLHQAQVIVFDEPTATLTPEEKNYFFDLVRDLKKRGVSIVFISHALEEALLLADRITVLRDGKHVVTDDAGNFDRARIVQAMVGRDLSNTLYGKRKTEVRRAGERVLTVQNLKMAPMVKNNSLSVFAGQITGVFGLVGAGRTETFKIVAGVLKRDFFHGGEILLRGTPVRYRVPAPAVRGGIAYVTEDRKVEGFFETMSIARNIYLGILAKFPRGRFLLSSRETQAAGADWVARLNVRAIDAKAKVVELSGGNQQKVVIAKSLAQEPDLIIFDEPTRGVDVGAIVEIHDLINRLADEGKAVVVISSYLPEVMALSDRILVSRQGKVVEEFSALEANEEKIMYAAIH</sequence>
<dbReference type="Gene3D" id="3.40.50.300">
    <property type="entry name" value="P-loop containing nucleotide triphosphate hydrolases"/>
    <property type="match status" value="2"/>
</dbReference>
<organism evidence="9 10">
    <name type="scientific">Rhodopseudomonas palustris</name>
    <dbReference type="NCBI Taxonomy" id="1076"/>
    <lineage>
        <taxon>Bacteria</taxon>
        <taxon>Pseudomonadati</taxon>
        <taxon>Pseudomonadota</taxon>
        <taxon>Alphaproteobacteria</taxon>
        <taxon>Hyphomicrobiales</taxon>
        <taxon>Nitrobacteraceae</taxon>
        <taxon>Rhodopseudomonas</taxon>
    </lineage>
</organism>